<reference evidence="2 3" key="1">
    <citation type="submission" date="2012-05" db="EMBL/GenBank/DDBJ databases">
        <title>Genome sequence of Nitritalea halalkaliphila LW7.</title>
        <authorList>
            <person name="Jangir P.K."/>
            <person name="Singh A."/>
            <person name="Shivaji S."/>
            <person name="Sharma R."/>
        </authorList>
    </citation>
    <scope>NUCLEOTIDE SEQUENCE [LARGE SCALE GENOMIC DNA]</scope>
    <source>
        <strain evidence="2 3">LW7</strain>
    </source>
</reference>
<keyword evidence="1" id="KW-0732">Signal</keyword>
<name>I5BQY9_9BACT</name>
<comment type="caution">
    <text evidence="2">The sequence shown here is derived from an EMBL/GenBank/DDBJ whole genome shotgun (WGS) entry which is preliminary data.</text>
</comment>
<evidence type="ECO:0000313" key="3">
    <source>
        <dbReference type="Proteomes" id="UP000005551"/>
    </source>
</evidence>
<sequence length="85" mass="9136">MKKFIAISSLVVFGLLSWPFTGQAQEKLESDGGKGPKEVFCVKSPKVKFGYSWHSGASVGVEVGFGWKTACKAAAQETCTKTNCE</sequence>
<protein>
    <recommendedName>
        <fullName evidence="4">OmpA/MotB domain-containing protein</fullName>
    </recommendedName>
</protein>
<dbReference type="RefSeq" id="WP_009057795.1">
    <property type="nucleotide sequence ID" value="NZ_AJYA01000106.1"/>
</dbReference>
<evidence type="ECO:0000313" key="2">
    <source>
        <dbReference type="EMBL" id="EIM71991.1"/>
    </source>
</evidence>
<accession>I5BQY9</accession>
<evidence type="ECO:0000256" key="1">
    <source>
        <dbReference type="SAM" id="SignalP"/>
    </source>
</evidence>
<dbReference type="EMBL" id="AJYA01000106">
    <property type="protein sequence ID" value="EIM71991.1"/>
    <property type="molecule type" value="Genomic_DNA"/>
</dbReference>
<evidence type="ECO:0008006" key="4">
    <source>
        <dbReference type="Google" id="ProtNLM"/>
    </source>
</evidence>
<keyword evidence="3" id="KW-1185">Reference proteome</keyword>
<dbReference type="Proteomes" id="UP000005551">
    <property type="component" value="Unassembled WGS sequence"/>
</dbReference>
<proteinExistence type="predicted"/>
<feature type="signal peptide" evidence="1">
    <location>
        <begin position="1"/>
        <end position="24"/>
    </location>
</feature>
<dbReference type="AlphaFoldDB" id="I5BQY9"/>
<gene>
    <name evidence="2" type="ORF">A3SI_20147</name>
</gene>
<organism evidence="2 3">
    <name type="scientific">Nitritalea halalkaliphila LW7</name>
    <dbReference type="NCBI Taxonomy" id="1189621"/>
    <lineage>
        <taxon>Bacteria</taxon>
        <taxon>Pseudomonadati</taxon>
        <taxon>Bacteroidota</taxon>
        <taxon>Cytophagia</taxon>
        <taxon>Cytophagales</taxon>
        <taxon>Cyclobacteriaceae</taxon>
        <taxon>Nitritalea</taxon>
    </lineage>
</organism>
<feature type="chain" id="PRO_5003700936" description="OmpA/MotB domain-containing protein" evidence="1">
    <location>
        <begin position="25"/>
        <end position="85"/>
    </location>
</feature>